<evidence type="ECO:0000256" key="1">
    <source>
        <dbReference type="SAM" id="Phobius"/>
    </source>
</evidence>
<dbReference type="RefSeq" id="WP_091503020.1">
    <property type="nucleotide sequence ID" value="NZ_FOLI01000006.1"/>
</dbReference>
<feature type="transmembrane region" description="Helical" evidence="1">
    <location>
        <begin position="6"/>
        <end position="26"/>
    </location>
</feature>
<organism evidence="2 3">
    <name type="scientific">Fructobacillus durionis</name>
    <dbReference type="NCBI Taxonomy" id="283737"/>
    <lineage>
        <taxon>Bacteria</taxon>
        <taxon>Bacillati</taxon>
        <taxon>Bacillota</taxon>
        <taxon>Bacilli</taxon>
        <taxon>Lactobacillales</taxon>
        <taxon>Lactobacillaceae</taxon>
        <taxon>Fructobacillus</taxon>
    </lineage>
</organism>
<evidence type="ECO:0000313" key="2">
    <source>
        <dbReference type="EMBL" id="SFC15953.1"/>
    </source>
</evidence>
<name>A0A1I1H3C6_9LACO</name>
<gene>
    <name evidence="2" type="ORF">SAMN05660453_1212</name>
</gene>
<dbReference type="STRING" id="283737.SAMN05660453_1212"/>
<protein>
    <submittedName>
        <fullName evidence="2">Uncharacterized protein</fullName>
    </submittedName>
</protein>
<accession>A0A1I1H3C6</accession>
<reference evidence="2 3" key="1">
    <citation type="submission" date="2016-10" db="EMBL/GenBank/DDBJ databases">
        <authorList>
            <person name="de Groot N.N."/>
        </authorList>
    </citation>
    <scope>NUCLEOTIDE SEQUENCE [LARGE SCALE GENOMIC DNA]</scope>
    <source>
        <strain evidence="2 3">DSM 19113</strain>
    </source>
</reference>
<evidence type="ECO:0000313" key="3">
    <source>
        <dbReference type="Proteomes" id="UP000199376"/>
    </source>
</evidence>
<dbReference type="AlphaFoldDB" id="A0A1I1H3C6"/>
<keyword evidence="3" id="KW-1185">Reference proteome</keyword>
<keyword evidence="1" id="KW-1133">Transmembrane helix</keyword>
<dbReference type="EMBL" id="FOLI01000006">
    <property type="protein sequence ID" value="SFC15953.1"/>
    <property type="molecule type" value="Genomic_DNA"/>
</dbReference>
<proteinExistence type="predicted"/>
<keyword evidence="1" id="KW-0812">Transmembrane</keyword>
<keyword evidence="1" id="KW-0472">Membrane</keyword>
<dbReference type="Proteomes" id="UP000199376">
    <property type="component" value="Unassembled WGS sequence"/>
</dbReference>
<sequence>MTLFEILIFSTSIITCLTSFITFLLYERRLKSTRELEMSKKLYLPHLLVYLPNLFAEFIKSNQSEESIVDFSTHLKTFRKDLGYFKYAHATIYQTVNQAIRRIDEELCISIQNVKNPLNKTNKLADMMSINQSLNTIYKAFLYELPDDHIDKYFKTK</sequence>